<name>A0A6L2J219_TANCI</name>
<protein>
    <recommendedName>
        <fullName evidence="2">Reverse transcriptase domain-containing protein</fullName>
    </recommendedName>
</protein>
<gene>
    <name evidence="1" type="ORF">Tci_003056</name>
</gene>
<organism evidence="1">
    <name type="scientific">Tanacetum cinerariifolium</name>
    <name type="common">Dalmatian daisy</name>
    <name type="synonym">Chrysanthemum cinerariifolium</name>
    <dbReference type="NCBI Taxonomy" id="118510"/>
    <lineage>
        <taxon>Eukaryota</taxon>
        <taxon>Viridiplantae</taxon>
        <taxon>Streptophyta</taxon>
        <taxon>Embryophyta</taxon>
        <taxon>Tracheophyta</taxon>
        <taxon>Spermatophyta</taxon>
        <taxon>Magnoliopsida</taxon>
        <taxon>eudicotyledons</taxon>
        <taxon>Gunneridae</taxon>
        <taxon>Pentapetalae</taxon>
        <taxon>asterids</taxon>
        <taxon>campanulids</taxon>
        <taxon>Asterales</taxon>
        <taxon>Asteraceae</taxon>
        <taxon>Asteroideae</taxon>
        <taxon>Anthemideae</taxon>
        <taxon>Anthemidinae</taxon>
        <taxon>Tanacetum</taxon>
    </lineage>
</organism>
<dbReference type="EMBL" id="BKCJ010000216">
    <property type="protein sequence ID" value="GEU31078.1"/>
    <property type="molecule type" value="Genomic_DNA"/>
</dbReference>
<comment type="caution">
    <text evidence="1">The sequence shown here is derived from an EMBL/GenBank/DDBJ whole genome shotgun (WGS) entry which is preliminary data.</text>
</comment>
<reference evidence="1" key="1">
    <citation type="journal article" date="2019" name="Sci. Rep.">
        <title>Draft genome of Tanacetum cinerariifolium, the natural source of mosquito coil.</title>
        <authorList>
            <person name="Yamashiro T."/>
            <person name="Shiraishi A."/>
            <person name="Satake H."/>
            <person name="Nakayama K."/>
        </authorList>
    </citation>
    <scope>NUCLEOTIDE SEQUENCE</scope>
</reference>
<accession>A0A6L2J219</accession>
<sequence length="362" mass="41848">MVDQRTMAELLRAPTKGYAKAMVVPLILVEQFELKHRAALRWLEKEPSRSILTWEDLVSKFINEFFPPQEQQISVMKFQTFNNGLINGFMRHGIDTKISFLVLTELYEGASAEMRQHKSFDNVTATHQEGIMVSQLPQEKSLKPDSTGQISSAAQVAYWATKNYNMDLTKARANWFLQINELDEMRPDAYKSSISYTERRKRWHDKRIKTPINYEKGDKTLLLNLRLRLFSKKLKSRWYGPFLISKDLKNGAIELYDKDGNEFIINKQRMKAYKKDVLEANKHDDITLDDEGEVTIFNPTVCLRMVCGGESVDYSIPFHFLLHLVVEEMSTPVTNKGHWYSNHANSFLSKFTTFGASLLGKA</sequence>
<evidence type="ECO:0000313" key="1">
    <source>
        <dbReference type="EMBL" id="GEU31078.1"/>
    </source>
</evidence>
<proteinExistence type="predicted"/>
<evidence type="ECO:0008006" key="2">
    <source>
        <dbReference type="Google" id="ProtNLM"/>
    </source>
</evidence>
<dbReference type="AlphaFoldDB" id="A0A6L2J219"/>